<comment type="catalytic activity">
    <reaction evidence="6">
        <text>a 5'-end (N(7)-methyl 5'-triphosphoguanosine)-ribonucleoside in snRNA + S-adenosyl-L-methionine = a 5'-end (N(2),N(7)-dimethyl 5'-triphosphoguanosine)-ribonucleoside in snRNA + S-adenosyl-L-homocysteine + H(+)</text>
        <dbReference type="Rhea" id="RHEA:78471"/>
        <dbReference type="Rhea" id="RHEA-COMP:19085"/>
        <dbReference type="Rhea" id="RHEA-COMP:19087"/>
        <dbReference type="ChEBI" id="CHEBI:15378"/>
        <dbReference type="ChEBI" id="CHEBI:57856"/>
        <dbReference type="ChEBI" id="CHEBI:59789"/>
        <dbReference type="ChEBI" id="CHEBI:156461"/>
        <dbReference type="ChEBI" id="CHEBI:172880"/>
    </reaction>
    <physiologicalReaction direction="left-to-right" evidence="6">
        <dbReference type="Rhea" id="RHEA:78472"/>
    </physiologicalReaction>
</comment>
<dbReference type="InterPro" id="IPR029063">
    <property type="entry name" value="SAM-dependent_MTases_sf"/>
</dbReference>
<keyword evidence="10" id="KW-1185">Reference proteome</keyword>
<name>A0A0D2NGT2_9CHLO</name>
<dbReference type="PANTHER" id="PTHR14741:SF32">
    <property type="entry name" value="TRIMETHYLGUANOSINE SYNTHASE"/>
    <property type="match status" value="1"/>
</dbReference>
<dbReference type="GO" id="GO:0071164">
    <property type="term" value="F:RNA cap trimethylguanosine synthase activity"/>
    <property type="evidence" value="ECO:0007669"/>
    <property type="project" value="TreeGrafter"/>
</dbReference>
<feature type="compositionally biased region" description="Low complexity" evidence="8">
    <location>
        <begin position="274"/>
        <end position="283"/>
    </location>
</feature>
<feature type="compositionally biased region" description="Low complexity" evidence="8">
    <location>
        <begin position="302"/>
        <end position="317"/>
    </location>
</feature>
<accession>A0A0D2NGT2</accession>
<dbReference type="InterPro" id="IPR019012">
    <property type="entry name" value="RNA_cap_Gua-N2-MeTrfase"/>
</dbReference>
<comment type="similarity">
    <text evidence="2">Belongs to the methyltransferase superfamily. Trimethylguanosine synthase family.</text>
</comment>
<feature type="compositionally biased region" description="Low complexity" evidence="8">
    <location>
        <begin position="235"/>
        <end position="262"/>
    </location>
</feature>
<feature type="compositionally biased region" description="Gly residues" evidence="8">
    <location>
        <begin position="391"/>
        <end position="400"/>
    </location>
</feature>
<comment type="catalytic activity">
    <reaction evidence="4">
        <text>a 5'-end (N(7)-methyl 5'-triphosphoguanosine)-ribonucleoside in snoRNA + S-adenosyl-L-methionine = a 5'-end (N(2),N(7)-dimethyl 5'-triphosphoguanosine)-ribonucleoside in snoRNA + S-adenosyl-L-homocysteine + H(+)</text>
        <dbReference type="Rhea" id="RHEA:78475"/>
        <dbReference type="Rhea" id="RHEA-COMP:19086"/>
        <dbReference type="Rhea" id="RHEA-COMP:19088"/>
        <dbReference type="ChEBI" id="CHEBI:15378"/>
        <dbReference type="ChEBI" id="CHEBI:57856"/>
        <dbReference type="ChEBI" id="CHEBI:59789"/>
        <dbReference type="ChEBI" id="CHEBI:156461"/>
        <dbReference type="ChEBI" id="CHEBI:172880"/>
    </reaction>
    <physiologicalReaction direction="left-to-right" evidence="4">
        <dbReference type="Rhea" id="RHEA:78476"/>
    </physiologicalReaction>
</comment>
<dbReference type="RefSeq" id="XP_013903250.1">
    <property type="nucleotide sequence ID" value="XM_014047796.1"/>
</dbReference>
<evidence type="ECO:0000313" key="10">
    <source>
        <dbReference type="Proteomes" id="UP000054498"/>
    </source>
</evidence>
<feature type="compositionally biased region" description="Low complexity" evidence="8">
    <location>
        <begin position="431"/>
        <end position="444"/>
    </location>
</feature>
<evidence type="ECO:0000256" key="1">
    <source>
        <dbReference type="ARBA" id="ARBA00018517"/>
    </source>
</evidence>
<dbReference type="AlphaFoldDB" id="A0A0D2NGT2"/>
<dbReference type="KEGG" id="mng:MNEG_3731"/>
<evidence type="ECO:0000256" key="2">
    <source>
        <dbReference type="ARBA" id="ARBA00025783"/>
    </source>
</evidence>
<evidence type="ECO:0000256" key="6">
    <source>
        <dbReference type="ARBA" id="ARBA00049075"/>
    </source>
</evidence>
<evidence type="ECO:0000256" key="5">
    <source>
        <dbReference type="ARBA" id="ARBA00048763"/>
    </source>
</evidence>
<evidence type="ECO:0000313" key="9">
    <source>
        <dbReference type="EMBL" id="KIZ04231.1"/>
    </source>
</evidence>
<feature type="region of interest" description="Disordered" evidence="8">
    <location>
        <begin position="174"/>
        <end position="202"/>
    </location>
</feature>
<protein>
    <recommendedName>
        <fullName evidence="1">Trimethylguanosine synthase</fullName>
    </recommendedName>
    <alternativeName>
        <fullName evidence="7">Cap-specific guanine-N(2) methyltransferase</fullName>
    </alternativeName>
</protein>
<comment type="catalytic activity">
    <reaction evidence="5">
        <text>a 5'-end (N(2),N(7)-dimethyl 5'-triphosphoguanosine)-ribonucleoside in snRNA + S-adenosyl-L-methionine = a 5'-end (N(2),N(2),N(7)-trimethyl 5'-triphosphoguanosine)-ribonucleoside in snRNA + S-adenosyl-L-homocysteine + H(+)</text>
        <dbReference type="Rhea" id="RHEA:78479"/>
        <dbReference type="Rhea" id="RHEA-COMP:19087"/>
        <dbReference type="Rhea" id="RHEA-COMP:19089"/>
        <dbReference type="ChEBI" id="CHEBI:15378"/>
        <dbReference type="ChEBI" id="CHEBI:57856"/>
        <dbReference type="ChEBI" id="CHEBI:59789"/>
        <dbReference type="ChEBI" id="CHEBI:167623"/>
        <dbReference type="ChEBI" id="CHEBI:172880"/>
    </reaction>
    <physiologicalReaction direction="left-to-right" evidence="5">
        <dbReference type="Rhea" id="RHEA:78480"/>
    </physiologicalReaction>
</comment>
<feature type="region of interest" description="Disordered" evidence="8">
    <location>
        <begin position="234"/>
        <end position="317"/>
    </location>
</feature>
<dbReference type="Proteomes" id="UP000054498">
    <property type="component" value="Unassembled WGS sequence"/>
</dbReference>
<evidence type="ECO:0000256" key="8">
    <source>
        <dbReference type="SAM" id="MobiDB-lite"/>
    </source>
</evidence>
<dbReference type="EMBL" id="KK100702">
    <property type="protein sequence ID" value="KIZ04231.1"/>
    <property type="molecule type" value="Genomic_DNA"/>
</dbReference>
<gene>
    <name evidence="9" type="ORF">MNEG_3731</name>
</gene>
<dbReference type="OrthoDB" id="194443at2759"/>
<evidence type="ECO:0000256" key="3">
    <source>
        <dbReference type="ARBA" id="ARBA00047418"/>
    </source>
</evidence>
<dbReference type="GO" id="GO:0005634">
    <property type="term" value="C:nucleus"/>
    <property type="evidence" value="ECO:0007669"/>
    <property type="project" value="TreeGrafter"/>
</dbReference>
<comment type="catalytic activity">
    <reaction evidence="3">
        <text>a 5'-end (N(2),N(7)-dimethyl 5'-triphosphoguanosine)-ribonucleoside in snoRNA + S-adenosyl-L-methionine = a 5'-end (N(2),N(2),N(7)-trimethyl 5'-triphosphoguanosine)-ribonucleoside in snoRNA + S-adenosyl-L-homocysteine + H(+)</text>
        <dbReference type="Rhea" id="RHEA:78507"/>
        <dbReference type="Rhea" id="RHEA-COMP:19088"/>
        <dbReference type="Rhea" id="RHEA-COMP:19090"/>
        <dbReference type="ChEBI" id="CHEBI:15378"/>
        <dbReference type="ChEBI" id="CHEBI:57856"/>
        <dbReference type="ChEBI" id="CHEBI:59789"/>
        <dbReference type="ChEBI" id="CHEBI:167623"/>
        <dbReference type="ChEBI" id="CHEBI:172880"/>
    </reaction>
    <physiologicalReaction direction="left-to-right" evidence="3">
        <dbReference type="Rhea" id="RHEA:78508"/>
    </physiologicalReaction>
</comment>
<dbReference type="CDD" id="cd02440">
    <property type="entry name" value="AdoMet_MTases"/>
    <property type="match status" value="1"/>
</dbReference>
<feature type="region of interest" description="Disordered" evidence="8">
    <location>
        <begin position="356"/>
        <end position="450"/>
    </location>
</feature>
<dbReference type="STRING" id="145388.A0A0D2NGT2"/>
<proteinExistence type="inferred from homology"/>
<evidence type="ECO:0000256" key="7">
    <source>
        <dbReference type="ARBA" id="ARBA00049790"/>
    </source>
</evidence>
<evidence type="ECO:0000256" key="4">
    <source>
        <dbReference type="ARBA" id="ARBA00048740"/>
    </source>
</evidence>
<dbReference type="Pfam" id="PF09445">
    <property type="entry name" value="Methyltransf_15"/>
    <property type="match status" value="1"/>
</dbReference>
<sequence>MEPAAAAYVRKLLPRHMAKYWLQRYSLFSKFDEGAQLDVQGWYSVTPEVIARHQARTAACHIMVDAFAGCGGNAIQFAKTCDLVIAVEISADRLAMARHNAAMYGVEHKIEFICADFFRVAPTLAADGVFLSPPWGGPHYRFSDTFDIHHPLEGLPVSTAQLLEISRGIVARGAAARRRGQQQQLQQQQRQGQQERQQESRRLKRGVVAFLPRNTDLRQLSEFAVSAGSVVNGRQQQQHQQQQQEQQQQEEQQQQQQQQQQQGHAVAPKPPSYAAVAGGARSAPPSPPASPRVQDAGTDVTSAPPAAVGPSEPPGGSAAAAAAAAVAAAAGLSAPTHSPPLSPKAGAAVQRWRAPSVEAHRRTPPASPRAAVGGADCAHWRSPPASPCGSSRGGGGGGDGSNIPHLTLAAQHSPPASPRSGAARSPCALGASPRPSPCASPRAGGARGCGRGGAAGDLRLRLVPRGGGPDHTAAMAVECNVLNSHVKGITVYWLEDDAM</sequence>
<dbReference type="Gene3D" id="3.40.50.150">
    <property type="entry name" value="Vaccinia Virus protein VP39"/>
    <property type="match status" value="1"/>
</dbReference>
<reference evidence="9 10" key="1">
    <citation type="journal article" date="2013" name="BMC Genomics">
        <title>Reconstruction of the lipid metabolism for the microalga Monoraphidium neglectum from its genome sequence reveals characteristics suitable for biofuel production.</title>
        <authorList>
            <person name="Bogen C."/>
            <person name="Al-Dilaimi A."/>
            <person name="Albersmeier A."/>
            <person name="Wichmann J."/>
            <person name="Grundmann M."/>
            <person name="Rupp O."/>
            <person name="Lauersen K.J."/>
            <person name="Blifernez-Klassen O."/>
            <person name="Kalinowski J."/>
            <person name="Goesmann A."/>
            <person name="Mussgnug J.H."/>
            <person name="Kruse O."/>
        </authorList>
    </citation>
    <scope>NUCLEOTIDE SEQUENCE [LARGE SCALE GENOMIC DNA]</scope>
    <source>
        <strain evidence="9 10">SAG 48.87</strain>
    </source>
</reference>
<dbReference type="PANTHER" id="PTHR14741">
    <property type="entry name" value="S-ADENOSYLMETHIONINE-DEPENDENT METHYLTRANSFERASE RELATED"/>
    <property type="match status" value="1"/>
</dbReference>
<dbReference type="GeneID" id="25736609"/>
<organism evidence="9 10">
    <name type="scientific">Monoraphidium neglectum</name>
    <dbReference type="NCBI Taxonomy" id="145388"/>
    <lineage>
        <taxon>Eukaryota</taxon>
        <taxon>Viridiplantae</taxon>
        <taxon>Chlorophyta</taxon>
        <taxon>core chlorophytes</taxon>
        <taxon>Chlorophyceae</taxon>
        <taxon>CS clade</taxon>
        <taxon>Sphaeropleales</taxon>
        <taxon>Selenastraceae</taxon>
        <taxon>Monoraphidium</taxon>
    </lineage>
</organism>
<dbReference type="SUPFAM" id="SSF53335">
    <property type="entry name" value="S-adenosyl-L-methionine-dependent methyltransferases"/>
    <property type="match status" value="1"/>
</dbReference>
<feature type="compositionally biased region" description="Low complexity" evidence="8">
    <location>
        <begin position="181"/>
        <end position="195"/>
    </location>
</feature>